<accession>A0A256EZP3</accession>
<dbReference type="AlphaFoldDB" id="A0A256EZP3"/>
<name>A0A256EZP3_9HYPH</name>
<evidence type="ECO:0000313" key="2">
    <source>
        <dbReference type="Proteomes" id="UP000216345"/>
    </source>
</evidence>
<organism evidence="1 2">
    <name type="scientific">Brucella rhizosphaerae</name>
    <dbReference type="NCBI Taxonomy" id="571254"/>
    <lineage>
        <taxon>Bacteria</taxon>
        <taxon>Pseudomonadati</taxon>
        <taxon>Pseudomonadota</taxon>
        <taxon>Alphaproteobacteria</taxon>
        <taxon>Hyphomicrobiales</taxon>
        <taxon>Brucellaceae</taxon>
        <taxon>Brucella/Ochrobactrum group</taxon>
        <taxon>Brucella</taxon>
    </lineage>
</organism>
<keyword evidence="2" id="KW-1185">Reference proteome</keyword>
<gene>
    <name evidence="1" type="ORF">CEV32_2801</name>
</gene>
<sequence length="70" mass="7846">MIVRASKDENHHFLEQLTGLILKGLKGQGFDEDASLDVLDDLIAKYAASTWGFRRKTHMLQGDDLTDNGK</sequence>
<reference evidence="1 2" key="1">
    <citation type="submission" date="2017-07" db="EMBL/GenBank/DDBJ databases">
        <title>Phylogenetic study on the rhizospheric bacterium Ochrobactrum sp. A44.</title>
        <authorList>
            <person name="Krzyzanowska D.M."/>
            <person name="Ossowicki A."/>
            <person name="Rajewska M."/>
            <person name="Maciag T."/>
            <person name="Kaczynski Z."/>
            <person name="Czerwicka M."/>
            <person name="Jafra S."/>
        </authorList>
    </citation>
    <scope>NUCLEOTIDE SEQUENCE [LARGE SCALE GENOMIC DNA]</scope>
    <source>
        <strain evidence="1 2">PR17</strain>
    </source>
</reference>
<protein>
    <submittedName>
        <fullName evidence="1">Uncharacterized protein</fullName>
    </submittedName>
</protein>
<proteinExistence type="predicted"/>
<evidence type="ECO:0000313" key="1">
    <source>
        <dbReference type="EMBL" id="OYR08089.1"/>
    </source>
</evidence>
<comment type="caution">
    <text evidence="1">The sequence shown here is derived from an EMBL/GenBank/DDBJ whole genome shotgun (WGS) entry which is preliminary data.</text>
</comment>
<dbReference type="EMBL" id="NNRK01000035">
    <property type="protein sequence ID" value="OYR08089.1"/>
    <property type="molecule type" value="Genomic_DNA"/>
</dbReference>
<dbReference type="Proteomes" id="UP000216345">
    <property type="component" value="Unassembled WGS sequence"/>
</dbReference>